<evidence type="ECO:0000256" key="2">
    <source>
        <dbReference type="ARBA" id="ARBA00022803"/>
    </source>
</evidence>
<evidence type="ECO:0000313" key="5">
    <source>
        <dbReference type="EMBL" id="CEM56117.1"/>
    </source>
</evidence>
<feature type="compositionally biased region" description="Basic and acidic residues" evidence="4">
    <location>
        <begin position="510"/>
        <end position="528"/>
    </location>
</feature>
<feature type="region of interest" description="Disordered" evidence="4">
    <location>
        <begin position="802"/>
        <end position="831"/>
    </location>
</feature>
<dbReference type="PANTHER" id="PTHR44858">
    <property type="entry name" value="TETRATRICOPEPTIDE REPEAT PROTEIN 6"/>
    <property type="match status" value="1"/>
</dbReference>
<feature type="repeat" description="TPR" evidence="3">
    <location>
        <begin position="748"/>
        <end position="781"/>
    </location>
</feature>
<evidence type="ECO:0008006" key="6">
    <source>
        <dbReference type="Google" id="ProtNLM"/>
    </source>
</evidence>
<evidence type="ECO:0000256" key="4">
    <source>
        <dbReference type="SAM" id="MobiDB-lite"/>
    </source>
</evidence>
<dbReference type="AlphaFoldDB" id="A0A0G4IFW0"/>
<dbReference type="InterPro" id="IPR019734">
    <property type="entry name" value="TPR_rpt"/>
</dbReference>
<dbReference type="PANTHER" id="PTHR44858:SF1">
    <property type="entry name" value="UDP-N-ACETYLGLUCOSAMINE--PEPTIDE N-ACETYLGLUCOSAMINYLTRANSFERASE SPINDLY-RELATED"/>
    <property type="match status" value="1"/>
</dbReference>
<protein>
    <recommendedName>
        <fullName evidence="6">UDP-N-acetylglucosamine--peptide N-acetylglucosaminyltransferase SPINDLY</fullName>
    </recommendedName>
</protein>
<evidence type="ECO:0000256" key="1">
    <source>
        <dbReference type="ARBA" id="ARBA00022737"/>
    </source>
</evidence>
<dbReference type="SUPFAM" id="SSF48452">
    <property type="entry name" value="TPR-like"/>
    <property type="match status" value="4"/>
</dbReference>
<gene>
    <name evidence="5" type="ORF">Cvel_14089</name>
</gene>
<evidence type="ECO:0000256" key="3">
    <source>
        <dbReference type="PROSITE-ProRule" id="PRU00339"/>
    </source>
</evidence>
<dbReference type="EMBL" id="CDMZ01005943">
    <property type="protein sequence ID" value="CEM56117.1"/>
    <property type="molecule type" value="Genomic_DNA"/>
</dbReference>
<dbReference type="Pfam" id="PF07719">
    <property type="entry name" value="TPR_2"/>
    <property type="match status" value="1"/>
</dbReference>
<feature type="compositionally biased region" description="Low complexity" evidence="4">
    <location>
        <begin position="475"/>
        <end position="490"/>
    </location>
</feature>
<accession>A0A0G4IFW0</accession>
<feature type="repeat" description="TPR" evidence="3">
    <location>
        <begin position="279"/>
        <end position="312"/>
    </location>
</feature>
<feature type="repeat" description="TPR" evidence="3">
    <location>
        <begin position="59"/>
        <end position="92"/>
    </location>
</feature>
<dbReference type="Gene3D" id="1.25.40.10">
    <property type="entry name" value="Tetratricopeptide repeat domain"/>
    <property type="match status" value="7"/>
</dbReference>
<feature type="repeat" description="TPR" evidence="3">
    <location>
        <begin position="403"/>
        <end position="436"/>
    </location>
</feature>
<dbReference type="VEuPathDB" id="CryptoDB:Cvel_14089"/>
<organism evidence="5">
    <name type="scientific">Chromera velia CCMP2878</name>
    <dbReference type="NCBI Taxonomy" id="1169474"/>
    <lineage>
        <taxon>Eukaryota</taxon>
        <taxon>Sar</taxon>
        <taxon>Alveolata</taxon>
        <taxon>Colpodellida</taxon>
        <taxon>Chromeraceae</taxon>
        <taxon>Chromera</taxon>
    </lineage>
</organism>
<dbReference type="PhylomeDB" id="A0A0G4IFW0"/>
<dbReference type="SMART" id="SM00028">
    <property type="entry name" value="TPR"/>
    <property type="match status" value="15"/>
</dbReference>
<keyword evidence="1" id="KW-0677">Repeat</keyword>
<reference evidence="5" key="1">
    <citation type="submission" date="2014-11" db="EMBL/GenBank/DDBJ databases">
        <authorList>
            <person name="Otto D Thomas"/>
            <person name="Naeem Raeece"/>
        </authorList>
    </citation>
    <scope>NUCLEOTIDE SEQUENCE</scope>
</reference>
<sequence>MAPVDQLKMQEETKDKAKLAQDLYKNALTLFKKTKRSQLDLEQCAQMLTEAISLRPSDGKYYFQRGKVYVEMTRFPQALFDYGMALRLEPANDRYFAARGYCFRKLRRVPEALMDYNDALRHNKDQTSHEALKNRSEYHFSRALVYYDLKNFETAIQDFTAAIEKKLPKAHKAYHYRGICYRNIDRITESIEDLKMAVQGDGDNPESHNQLGLSLCENQQYDLAKFEFSRAVELDGQARYFSNKGQALYHLGRKSGGEALFTQALQDFTVAIDREEGNPNFHFHRGCAYYELKQYDDALADFDIAIRLNEKAQRVQSGASALEADEQETESLRKRTAEFLHHKGLAYAAKGTESLPNAIAFFQKALEANPQHAASRFHLGLMFHLDGQFDRALKAFSLVPPDHSLHEARGLLLRDMGQHAEALDDFDSAIDLEPSNFNDFTNRGIVFLRMGKPEDALNDFNTALQLRWEDAKPKTPVAPLGTAPTTPAAGAEGGGTVQLPAQGEEAAEGETPKEGGVEGEEGGEREGHSNAPVVTGERKKKFAELYSYRGLTWRVLGDLGAAVTDMTRAIEMDDTRPSYLSNRAKCFFELGELERSEEDLSRAVKMCEDAGNQQGLLLFERGLTRYTMRTFRNAIGDFKAALEAPVPLSHRLLPELYYFMGVSFANLGKHAFAVPSFDNAMHHATNAPEEDELKGPWPELDANASKPPVGVYVPHYVHERAKALQAVGQHARALQDFSVVLDMQPSNARALFRRAFSYKALRAFEDAAEDFESARKFAPDDPRMVLNYQKIHDVPCISLGPAGHEDPIPHNDATTAHGRRASRTGAREAAN</sequence>
<feature type="region of interest" description="Disordered" evidence="4">
    <location>
        <begin position="474"/>
        <end position="531"/>
    </location>
</feature>
<proteinExistence type="predicted"/>
<dbReference type="InterPro" id="IPR013105">
    <property type="entry name" value="TPR_2"/>
</dbReference>
<name>A0A0G4IFW0_9ALVE</name>
<dbReference type="InterPro" id="IPR011990">
    <property type="entry name" value="TPR-like_helical_dom_sf"/>
</dbReference>
<dbReference type="InterPro" id="IPR050498">
    <property type="entry name" value="Ycf3"/>
</dbReference>
<keyword evidence="2 3" id="KW-0802">TPR repeat</keyword>
<dbReference type="PROSITE" id="PS50005">
    <property type="entry name" value="TPR"/>
    <property type="match status" value="5"/>
</dbReference>
<dbReference type="Pfam" id="PF13432">
    <property type="entry name" value="TPR_16"/>
    <property type="match status" value="5"/>
</dbReference>
<feature type="repeat" description="TPR" evidence="3">
    <location>
        <begin position="437"/>
        <end position="470"/>
    </location>
</feature>